<feature type="compositionally biased region" description="Basic and acidic residues" evidence="1">
    <location>
        <begin position="121"/>
        <end position="136"/>
    </location>
</feature>
<accession>A0ABD0ZHJ1</accession>
<comment type="caution">
    <text evidence="2">The sequence shown here is derived from an EMBL/GenBank/DDBJ whole genome shotgun (WGS) entry which is preliminary data.</text>
</comment>
<dbReference type="AlphaFoldDB" id="A0ABD0ZHJ1"/>
<keyword evidence="3" id="KW-1185">Reference proteome</keyword>
<evidence type="ECO:0000256" key="1">
    <source>
        <dbReference type="SAM" id="MobiDB-lite"/>
    </source>
</evidence>
<feature type="compositionally biased region" description="Polar residues" evidence="1">
    <location>
        <begin position="153"/>
        <end position="165"/>
    </location>
</feature>
<dbReference type="Proteomes" id="UP001558713">
    <property type="component" value="Unassembled WGS sequence"/>
</dbReference>
<protein>
    <submittedName>
        <fullName evidence="2">Uncharacterized protein</fullName>
    </submittedName>
</protein>
<gene>
    <name evidence="2" type="ORF">V5N11_004075</name>
</gene>
<dbReference type="PANTHER" id="PTHR35692">
    <property type="entry name" value="F26F24.11"/>
    <property type="match status" value="1"/>
</dbReference>
<evidence type="ECO:0000313" key="3">
    <source>
        <dbReference type="Proteomes" id="UP001558713"/>
    </source>
</evidence>
<dbReference type="EMBL" id="JBANAX010000762">
    <property type="protein sequence ID" value="KAL1194128.1"/>
    <property type="molecule type" value="Genomic_DNA"/>
</dbReference>
<feature type="region of interest" description="Disordered" evidence="1">
    <location>
        <begin position="120"/>
        <end position="202"/>
    </location>
</feature>
<proteinExistence type="predicted"/>
<feature type="compositionally biased region" description="Low complexity" evidence="1">
    <location>
        <begin position="137"/>
        <end position="152"/>
    </location>
</feature>
<evidence type="ECO:0000313" key="2">
    <source>
        <dbReference type="EMBL" id="KAL1194128.1"/>
    </source>
</evidence>
<organism evidence="2 3">
    <name type="scientific">Cardamine amara subsp. amara</name>
    <dbReference type="NCBI Taxonomy" id="228776"/>
    <lineage>
        <taxon>Eukaryota</taxon>
        <taxon>Viridiplantae</taxon>
        <taxon>Streptophyta</taxon>
        <taxon>Embryophyta</taxon>
        <taxon>Tracheophyta</taxon>
        <taxon>Spermatophyta</taxon>
        <taxon>Magnoliopsida</taxon>
        <taxon>eudicotyledons</taxon>
        <taxon>Gunneridae</taxon>
        <taxon>Pentapetalae</taxon>
        <taxon>rosids</taxon>
        <taxon>malvids</taxon>
        <taxon>Brassicales</taxon>
        <taxon>Brassicaceae</taxon>
        <taxon>Cardamineae</taxon>
        <taxon>Cardamine</taxon>
    </lineage>
</organism>
<reference evidence="2 3" key="1">
    <citation type="submission" date="2024-04" db="EMBL/GenBank/DDBJ databases">
        <title>Genome assembly C_amara_ONT_v2.</title>
        <authorList>
            <person name="Yant L."/>
            <person name="Moore C."/>
            <person name="Slenker M."/>
        </authorList>
    </citation>
    <scope>NUCLEOTIDE SEQUENCE [LARGE SCALE GENOMIC DNA]</scope>
    <source>
        <tissue evidence="2">Leaf</tissue>
    </source>
</reference>
<feature type="compositionally biased region" description="Low complexity" evidence="1">
    <location>
        <begin position="176"/>
        <end position="192"/>
    </location>
</feature>
<name>A0ABD0ZHJ1_CARAN</name>
<sequence>MSGFISGKNDSAVDELLSQVNDEYDLEQVAAINCAGFTDDSALPTNLETRLRRLKSLPVARTYPVSSSSKKLLSHSKSMASYNTGKKSLGNVSSASANFSIQTGKSCPLDSSVEETQIFSEIKRNPSVDSRGKLGDFSDSGRSSGSSSSRFSQEGNVFAPTTQTMKLLVPKEESRISSSSSTSINLASPSASDQDQKERMKS</sequence>
<dbReference type="PANTHER" id="PTHR35692:SF1">
    <property type="entry name" value="F26F24.11"/>
    <property type="match status" value="1"/>
</dbReference>